<gene>
    <name evidence="1" type="ORF">WJ96_04145</name>
</gene>
<dbReference type="AlphaFoldDB" id="A0AAW3N190"/>
<evidence type="ECO:0000313" key="2">
    <source>
        <dbReference type="Proteomes" id="UP000056453"/>
    </source>
</evidence>
<accession>A0AAW3N190</accession>
<sequence length="66" mass="7481">MEPGLHGRQPLLVDTEEALRLRELRLHGMQFTSQRVRFEGSGLHQLNRLVSLNFQDTLSLLGDVPG</sequence>
<reference evidence="1 2" key="1">
    <citation type="submission" date="2015-11" db="EMBL/GenBank/DDBJ databases">
        <title>Expanding the genomic diversity of Burkholderia species for the development of highly accurate diagnostics.</title>
        <authorList>
            <person name="Sahl J."/>
            <person name="Keim P."/>
            <person name="Wagner D."/>
        </authorList>
    </citation>
    <scope>NUCLEOTIDE SEQUENCE [LARGE SCALE GENOMIC DNA]</scope>
    <source>
        <strain evidence="1 2">MSMB1808WGS</strain>
    </source>
</reference>
<evidence type="ECO:0000313" key="1">
    <source>
        <dbReference type="EMBL" id="KVP97766.1"/>
    </source>
</evidence>
<comment type="caution">
    <text evidence="1">The sequence shown here is derived from an EMBL/GenBank/DDBJ whole genome shotgun (WGS) entry which is preliminary data.</text>
</comment>
<name>A0AAW3N190_9BURK</name>
<keyword evidence="2" id="KW-1185">Reference proteome</keyword>
<dbReference type="EMBL" id="LPBJ01000047">
    <property type="protein sequence ID" value="KVP97766.1"/>
    <property type="molecule type" value="Genomic_DNA"/>
</dbReference>
<protein>
    <submittedName>
        <fullName evidence="1">Uncharacterized protein</fullName>
    </submittedName>
</protein>
<organism evidence="1 2">
    <name type="scientific">Burkholderia ubonensis</name>
    <dbReference type="NCBI Taxonomy" id="101571"/>
    <lineage>
        <taxon>Bacteria</taxon>
        <taxon>Pseudomonadati</taxon>
        <taxon>Pseudomonadota</taxon>
        <taxon>Betaproteobacteria</taxon>
        <taxon>Burkholderiales</taxon>
        <taxon>Burkholderiaceae</taxon>
        <taxon>Burkholderia</taxon>
        <taxon>Burkholderia cepacia complex</taxon>
    </lineage>
</organism>
<proteinExistence type="predicted"/>
<dbReference type="Proteomes" id="UP000056453">
    <property type="component" value="Unassembled WGS sequence"/>
</dbReference>